<dbReference type="Gene3D" id="2.30.42.10">
    <property type="match status" value="1"/>
</dbReference>
<dbReference type="InterPro" id="IPR007963">
    <property type="entry name" value="Peptidase_M61_catalytic"/>
</dbReference>
<dbReference type="InterPro" id="IPR027268">
    <property type="entry name" value="Peptidase_M4/M1_CTD_sf"/>
</dbReference>
<accession>A0A346NLW9</accession>
<dbReference type="PIRSF" id="PIRSF016493">
    <property type="entry name" value="Glycyl_aminpptds"/>
    <property type="match status" value="1"/>
</dbReference>
<dbReference type="InterPro" id="IPR024191">
    <property type="entry name" value="Peptidase_M61"/>
</dbReference>
<dbReference type="EMBL" id="CP031769">
    <property type="protein sequence ID" value="AXR06526.1"/>
    <property type="molecule type" value="Genomic_DNA"/>
</dbReference>
<dbReference type="KEGG" id="salm:D0Y50_09205"/>
<dbReference type="InterPro" id="IPR040756">
    <property type="entry name" value="Peptidase_M61_N"/>
</dbReference>
<sequence>MSDVISHPYYELAVGSRSEHLFEVSLTIPATGQPETRLSLPAWIPGSYMIRDFARNITQIEAATCTGEPLELAKLDKQTWQFSCPDEAVMVRYSVFAFDLSVRSAFINDQYAFCNGTSVFLQVQGLEQHPHALAIHDPQYPGWIVETSMPQVNNSYQCDSYAELIDHPIFIGEAITQSFEVEGIEFVMLFSGDAPVDIGRICEDLTPVCQHHLDLFGAPYPTDRYIFMTLLSDTGFGGLEHRSSTALLYPRFDLPLPGETGVRPEGYVTFLSLCSHELFHTWHVKRIRPELMINPDLGQEVYTNQLWIYEGFTSFYDDLTLARTGLITPEKYLEIVGQNLTRLLQGPGRKIQSAAQSSFDAWTRFYKQDANSVNHIVSYYTKGGIIAMGLDLLIRQQSHNAYSLDTVMQHLWQDYGKDERGTPDDVISTLCQQKLGIDVKPYLDQVVHSTTDVVLDDWLADIGVTLHYRAKNNAADKGGNNIGNKGPRRWLGATVKTAPMGVVVAQVFADSPACVAGLQINDTILAADDFVVNENLLLRMLNTWEQTTMVMTVIRDGRVLTLSLPVEDAAQYACYFTIDDRTRLHRWLGLAQA</sequence>
<dbReference type="InterPro" id="IPR001478">
    <property type="entry name" value="PDZ"/>
</dbReference>
<dbReference type="SUPFAM" id="SSF50156">
    <property type="entry name" value="PDZ domain-like"/>
    <property type="match status" value="1"/>
</dbReference>
<name>A0A346NLW9_9ALTE</name>
<reference evidence="2 3" key="1">
    <citation type="submission" date="2018-08" db="EMBL/GenBank/DDBJ databases">
        <title>Salinimonas sediminis sp. nov., a piezophilic bacterium isolated from a deep-sea sediment sample from the New Britain Trench.</title>
        <authorList>
            <person name="Cao J."/>
        </authorList>
    </citation>
    <scope>NUCLEOTIDE SEQUENCE [LARGE SCALE GENOMIC DNA]</scope>
    <source>
        <strain evidence="2 3">N102</strain>
    </source>
</reference>
<dbReference type="Pfam" id="PF17899">
    <property type="entry name" value="Peptidase_M61_N"/>
    <property type="match status" value="1"/>
</dbReference>
<proteinExistence type="predicted"/>
<dbReference type="SUPFAM" id="SSF55486">
    <property type="entry name" value="Metalloproteases ('zincins'), catalytic domain"/>
    <property type="match status" value="1"/>
</dbReference>
<evidence type="ECO:0000313" key="3">
    <source>
        <dbReference type="Proteomes" id="UP000262073"/>
    </source>
</evidence>
<dbReference type="AlphaFoldDB" id="A0A346NLW9"/>
<dbReference type="Pfam" id="PF13180">
    <property type="entry name" value="PDZ_2"/>
    <property type="match status" value="1"/>
</dbReference>
<dbReference type="SMART" id="SM00228">
    <property type="entry name" value="PDZ"/>
    <property type="match status" value="1"/>
</dbReference>
<dbReference type="OrthoDB" id="9778516at2"/>
<organism evidence="2 3">
    <name type="scientific">Salinimonas sediminis</name>
    <dbReference type="NCBI Taxonomy" id="2303538"/>
    <lineage>
        <taxon>Bacteria</taxon>
        <taxon>Pseudomonadati</taxon>
        <taxon>Pseudomonadota</taxon>
        <taxon>Gammaproteobacteria</taxon>
        <taxon>Alteromonadales</taxon>
        <taxon>Alteromonadaceae</taxon>
        <taxon>Alteromonas/Salinimonas group</taxon>
        <taxon>Salinimonas</taxon>
    </lineage>
</organism>
<feature type="domain" description="PDZ" evidence="1">
    <location>
        <begin position="489"/>
        <end position="557"/>
    </location>
</feature>
<dbReference type="RefSeq" id="WP_117316587.1">
    <property type="nucleotide sequence ID" value="NZ_CP031769.1"/>
</dbReference>
<keyword evidence="3" id="KW-1185">Reference proteome</keyword>
<dbReference type="Gene3D" id="2.60.40.3650">
    <property type="match status" value="1"/>
</dbReference>
<gene>
    <name evidence="2" type="ORF">D0Y50_09205</name>
</gene>
<dbReference type="Pfam" id="PF05299">
    <property type="entry name" value="Peptidase_M61"/>
    <property type="match status" value="1"/>
</dbReference>
<dbReference type="InterPro" id="IPR036034">
    <property type="entry name" value="PDZ_sf"/>
</dbReference>
<protein>
    <submittedName>
        <fullName evidence="2">M61 family peptidase</fullName>
    </submittedName>
</protein>
<dbReference type="Proteomes" id="UP000262073">
    <property type="component" value="Chromosome"/>
</dbReference>
<dbReference type="Gene3D" id="1.10.390.10">
    <property type="entry name" value="Neutral Protease Domain 2"/>
    <property type="match status" value="1"/>
</dbReference>
<evidence type="ECO:0000259" key="1">
    <source>
        <dbReference type="SMART" id="SM00228"/>
    </source>
</evidence>
<evidence type="ECO:0000313" key="2">
    <source>
        <dbReference type="EMBL" id="AXR06526.1"/>
    </source>
</evidence>